<keyword evidence="1" id="KW-0732">Signal</keyword>
<evidence type="ECO:0000256" key="2">
    <source>
        <dbReference type="PIRSR" id="PIRSR039026-1"/>
    </source>
</evidence>
<dbReference type="InterPro" id="IPR038404">
    <property type="entry name" value="TRAP_DctP_sf"/>
</dbReference>
<dbReference type="PANTHER" id="PTHR33376">
    <property type="match status" value="1"/>
</dbReference>
<dbReference type="EMBL" id="JAMOIM010000016">
    <property type="protein sequence ID" value="MCW6510548.1"/>
    <property type="molecule type" value="Genomic_DNA"/>
</dbReference>
<dbReference type="AlphaFoldDB" id="A0AA42CKG2"/>
<dbReference type="GO" id="GO:0031317">
    <property type="term" value="C:tripartite ATP-independent periplasmic transporter complex"/>
    <property type="evidence" value="ECO:0007669"/>
    <property type="project" value="InterPro"/>
</dbReference>
<dbReference type="Gene3D" id="3.40.190.10">
    <property type="entry name" value="Periplasmic binding protein-like II"/>
    <property type="match status" value="1"/>
</dbReference>
<dbReference type="PIRSF" id="PIRSF039026">
    <property type="entry name" value="SiaP"/>
    <property type="match status" value="1"/>
</dbReference>
<sequence length="374" mass="40213">MTNDLGRRGVLAGLSVGLVTSATLPVRAQAPEAAPDVTWRLVSSFPKTLDLLYGGAERFARTVADLTGGKFKIEVSPPSEAIGGVQVLDALEAGTIQACQTSLDYFYGKDPAFALATAIPFGMNARQQYAFATQGAGGAQVDDLLASSNAMAFAAGNTGAQMGGFFKREIKSAADFNGLKIRIGGLAGRVLQKLGAVPVATPRVEIMGALQSGALDAVTWVSPHDDEVFSKDESNGVQKLAPNYYYPGWWKGAAMVHIVVDRTKFQSLPPTYQAAVRVAAAESASDMLARYDTANATALRRLVIAGAQLRPFPQDILEQAYKAATDVYREIGEGNPRFKANLEALVTFRNEAYLWWQVGEYTFDNFNIRQRARG</sequence>
<comment type="caution">
    <text evidence="4">The sequence shown here is derived from an EMBL/GenBank/DDBJ whole genome shotgun (WGS) entry which is preliminary data.</text>
</comment>
<protein>
    <submittedName>
        <fullName evidence="4">ABC transporter substrate-binding protein</fullName>
    </submittedName>
</protein>
<dbReference type="Pfam" id="PF03480">
    <property type="entry name" value="DctP"/>
    <property type="match status" value="1"/>
</dbReference>
<keyword evidence="5" id="KW-1185">Reference proteome</keyword>
<evidence type="ECO:0000256" key="3">
    <source>
        <dbReference type="PIRSR" id="PIRSR039026-2"/>
    </source>
</evidence>
<evidence type="ECO:0000313" key="4">
    <source>
        <dbReference type="EMBL" id="MCW6510548.1"/>
    </source>
</evidence>
<dbReference type="GO" id="GO:0046872">
    <property type="term" value="F:metal ion binding"/>
    <property type="evidence" value="ECO:0007669"/>
    <property type="project" value="UniProtKB-KW"/>
</dbReference>
<feature type="binding site" evidence="3">
    <location>
        <position position="220"/>
    </location>
    <ligand>
        <name>Na(+)</name>
        <dbReference type="ChEBI" id="CHEBI:29101"/>
    </ligand>
</feature>
<feature type="binding site" evidence="2">
    <location>
        <position position="161"/>
    </location>
    <ligand>
        <name>substrate</name>
    </ligand>
</feature>
<reference evidence="4" key="1">
    <citation type="submission" date="2022-05" db="EMBL/GenBank/DDBJ databases">
        <authorList>
            <person name="Pankratov T."/>
        </authorList>
    </citation>
    <scope>NUCLEOTIDE SEQUENCE</scope>
    <source>
        <strain evidence="4">BP6-180914</strain>
    </source>
</reference>
<dbReference type="Proteomes" id="UP001165667">
    <property type="component" value="Unassembled WGS sequence"/>
</dbReference>
<accession>A0AA42CKG2</accession>
<dbReference type="InterPro" id="IPR026289">
    <property type="entry name" value="SBP_TakP-like"/>
</dbReference>
<dbReference type="InterPro" id="IPR018389">
    <property type="entry name" value="DctP_fam"/>
</dbReference>
<keyword evidence="3" id="KW-0479">Metal-binding</keyword>
<feature type="binding site" evidence="2">
    <location>
        <position position="182"/>
    </location>
    <ligand>
        <name>substrate</name>
    </ligand>
</feature>
<evidence type="ECO:0000313" key="5">
    <source>
        <dbReference type="Proteomes" id="UP001165667"/>
    </source>
</evidence>
<name>A0AA42CKG2_9HYPH</name>
<dbReference type="RefSeq" id="WP_282586925.1">
    <property type="nucleotide sequence ID" value="NZ_JAMOIM010000016.1"/>
</dbReference>
<dbReference type="Gene3D" id="3.40.190.170">
    <property type="entry name" value="Bacterial extracellular solute-binding protein, family 7"/>
    <property type="match status" value="1"/>
</dbReference>
<dbReference type="InterPro" id="IPR006311">
    <property type="entry name" value="TAT_signal"/>
</dbReference>
<gene>
    <name evidence="4" type="ORF">M8523_21245</name>
</gene>
<organism evidence="4 5">
    <name type="scientific">Lichenifustis flavocetrariae</name>
    <dbReference type="NCBI Taxonomy" id="2949735"/>
    <lineage>
        <taxon>Bacteria</taxon>
        <taxon>Pseudomonadati</taxon>
        <taxon>Pseudomonadota</taxon>
        <taxon>Alphaproteobacteria</taxon>
        <taxon>Hyphomicrobiales</taxon>
        <taxon>Lichenihabitantaceae</taxon>
        <taxon>Lichenifustis</taxon>
    </lineage>
</organism>
<evidence type="ECO:0000256" key="1">
    <source>
        <dbReference type="ARBA" id="ARBA00022729"/>
    </source>
</evidence>
<dbReference type="GO" id="GO:0055085">
    <property type="term" value="P:transmembrane transport"/>
    <property type="evidence" value="ECO:0007669"/>
    <property type="project" value="InterPro"/>
</dbReference>
<dbReference type="PROSITE" id="PS51318">
    <property type="entry name" value="TAT"/>
    <property type="match status" value="1"/>
</dbReference>
<dbReference type="PANTHER" id="PTHR33376:SF5">
    <property type="entry name" value="EXTRACYTOPLASMIC SOLUTE RECEPTOR PROTEIN"/>
    <property type="match status" value="1"/>
</dbReference>
<proteinExistence type="predicted"/>